<organism evidence="1 2">
    <name type="scientific">Aureobasidium vineae</name>
    <dbReference type="NCBI Taxonomy" id="2773715"/>
    <lineage>
        <taxon>Eukaryota</taxon>
        <taxon>Fungi</taxon>
        <taxon>Dikarya</taxon>
        <taxon>Ascomycota</taxon>
        <taxon>Pezizomycotina</taxon>
        <taxon>Dothideomycetes</taxon>
        <taxon>Dothideomycetidae</taxon>
        <taxon>Dothideales</taxon>
        <taxon>Saccotheciaceae</taxon>
        <taxon>Aureobasidium</taxon>
    </lineage>
</organism>
<protein>
    <submittedName>
        <fullName evidence="1">Uncharacterized protein</fullName>
    </submittedName>
</protein>
<dbReference type="Proteomes" id="UP000716446">
    <property type="component" value="Unassembled WGS sequence"/>
</dbReference>
<sequence>MATLPDHLVLELMNGPRVQNLLTIQQEAEQAEVLFSSERVAITKVEQIVTRRMDKYVDECLDQKIKGAFKPLVRQRLEKLVQSQLPLAVELFFNDAVEDLRDQFYESLREVVDDGRTQLHDEINECTTEIKDMVRDQIGKFEDQSNKFNISIREQLACLGYWSDKFAKSNGNKEYATNNTARCESV</sequence>
<keyword evidence="2" id="KW-1185">Reference proteome</keyword>
<dbReference type="EMBL" id="CAIJEN010000008">
    <property type="protein sequence ID" value="CAD0089647.1"/>
    <property type="molecule type" value="Genomic_DNA"/>
</dbReference>
<comment type="caution">
    <text evidence="1">The sequence shown here is derived from an EMBL/GenBank/DDBJ whole genome shotgun (WGS) entry which is preliminary data.</text>
</comment>
<name>A0A9N8JQA4_9PEZI</name>
<dbReference type="AlphaFoldDB" id="A0A9N8JQA4"/>
<gene>
    <name evidence="1" type="ORF">AWRI4619_LOCUS5742</name>
</gene>
<accession>A0A9N8JQA4</accession>
<proteinExistence type="predicted"/>
<evidence type="ECO:0000313" key="1">
    <source>
        <dbReference type="EMBL" id="CAD0089647.1"/>
    </source>
</evidence>
<reference evidence="1" key="1">
    <citation type="submission" date="2020-06" db="EMBL/GenBank/DDBJ databases">
        <authorList>
            <person name="Onetto C."/>
        </authorList>
    </citation>
    <scope>NUCLEOTIDE SEQUENCE</scope>
</reference>
<evidence type="ECO:0000313" key="2">
    <source>
        <dbReference type="Proteomes" id="UP000716446"/>
    </source>
</evidence>